<accession>A0ABR5IHX2</accession>
<dbReference type="Pfam" id="PF01368">
    <property type="entry name" value="DHH"/>
    <property type="match status" value="1"/>
</dbReference>
<gene>
    <name evidence="9" type="ORF">ABW18_02410</name>
</gene>
<sequence length="312" mass="33691">MSKVFVFGHRNPDTDAIASAIAMAHLERSLDPTLDVEAVALGSPGPETRYALDHFGVEAPRAIERARPEADGVMLVDHNERQQSVADLADVTIHKVVDHHRIANFETAAPLWFRAEPVGCTCTILHRMFGENDLTPPRDVAGLMVSAIISDTLLLHSPTTTDLDRAAATELAERAGIDLDDYGTELLRAGSDVGDASAAELIDRDAKSYTMGSTTVRVAQINTVDVDSLLARRDEFLAAMDAEARQQGYDLFLLLLTDVLKVDSDLLVVGSPVEAVEKALGVTVRDGHAKAPGIVSRKKQIVPQLTEVLRAT</sequence>
<dbReference type="Pfam" id="PF02833">
    <property type="entry name" value="DHHA2"/>
    <property type="match status" value="1"/>
</dbReference>
<evidence type="ECO:0000256" key="3">
    <source>
        <dbReference type="ARBA" id="ARBA00022723"/>
    </source>
</evidence>
<evidence type="ECO:0000256" key="5">
    <source>
        <dbReference type="ARBA" id="ARBA00023211"/>
    </source>
</evidence>
<dbReference type="InterPro" id="IPR004097">
    <property type="entry name" value="DHHA2"/>
</dbReference>
<name>A0ABR5IHX2_9ACTN</name>
<keyword evidence="3" id="KW-0479">Metal-binding</keyword>
<keyword evidence="10" id="KW-1185">Reference proteome</keyword>
<organism evidence="9 10">
    <name type="scientific">Gordonia jacobaea</name>
    <dbReference type="NCBI Taxonomy" id="122202"/>
    <lineage>
        <taxon>Bacteria</taxon>
        <taxon>Bacillati</taxon>
        <taxon>Actinomycetota</taxon>
        <taxon>Actinomycetes</taxon>
        <taxon>Mycobacteriales</taxon>
        <taxon>Gordoniaceae</taxon>
        <taxon>Gordonia</taxon>
    </lineage>
</organism>
<comment type="cofactor">
    <cofactor evidence="1">
        <name>Mn(2+)</name>
        <dbReference type="ChEBI" id="CHEBI:29035"/>
    </cofactor>
</comment>
<dbReference type="PANTHER" id="PTHR12112:SF22">
    <property type="entry name" value="MANGANESE-DEPENDENT INORGANIC PYROPHOSPHATASE-RELATED"/>
    <property type="match status" value="1"/>
</dbReference>
<evidence type="ECO:0000256" key="4">
    <source>
        <dbReference type="ARBA" id="ARBA00022801"/>
    </source>
</evidence>
<dbReference type="Gene3D" id="3.10.310.20">
    <property type="entry name" value="DHHA2 domain"/>
    <property type="match status" value="1"/>
</dbReference>
<evidence type="ECO:0000256" key="7">
    <source>
        <dbReference type="ARBA" id="ARBA00047820"/>
    </source>
</evidence>
<evidence type="ECO:0000259" key="8">
    <source>
        <dbReference type="SMART" id="SM01131"/>
    </source>
</evidence>
<dbReference type="GO" id="GO:0004427">
    <property type="term" value="F:inorganic diphosphate phosphatase activity"/>
    <property type="evidence" value="ECO:0007669"/>
    <property type="project" value="UniProtKB-EC"/>
</dbReference>
<dbReference type="InterPro" id="IPR038222">
    <property type="entry name" value="DHHA2_dom_sf"/>
</dbReference>
<evidence type="ECO:0000256" key="2">
    <source>
        <dbReference type="ARBA" id="ARBA00012146"/>
    </source>
</evidence>
<dbReference type="RefSeq" id="WP_049697366.1">
    <property type="nucleotide sequence ID" value="NZ_JAQDQF010000001.1"/>
</dbReference>
<comment type="caution">
    <text evidence="9">The sequence shown here is derived from an EMBL/GenBank/DDBJ whole genome shotgun (WGS) entry which is preliminary data.</text>
</comment>
<dbReference type="InterPro" id="IPR001667">
    <property type="entry name" value="DDH_dom"/>
</dbReference>
<keyword evidence="4 9" id="KW-0378">Hydrolase</keyword>
<evidence type="ECO:0000256" key="6">
    <source>
        <dbReference type="ARBA" id="ARBA00032535"/>
    </source>
</evidence>
<feature type="domain" description="DHHA2" evidence="8">
    <location>
        <begin position="183"/>
        <end position="309"/>
    </location>
</feature>
<proteinExistence type="predicted"/>
<protein>
    <recommendedName>
        <fullName evidence="2">inorganic diphosphatase</fullName>
        <ecNumber evidence="2">3.6.1.1</ecNumber>
    </recommendedName>
    <alternativeName>
        <fullName evidence="6">Pyrophosphate phospho-hydrolase</fullName>
    </alternativeName>
</protein>
<dbReference type="SMART" id="SM01131">
    <property type="entry name" value="DHHA2"/>
    <property type="match status" value="1"/>
</dbReference>
<dbReference type="Gene3D" id="3.90.1640.10">
    <property type="entry name" value="inorganic pyrophosphatase (n-terminal core)"/>
    <property type="match status" value="1"/>
</dbReference>
<dbReference type="SUPFAM" id="SSF64182">
    <property type="entry name" value="DHH phosphoesterases"/>
    <property type="match status" value="1"/>
</dbReference>
<keyword evidence="5" id="KW-0464">Manganese</keyword>
<dbReference type="NCBIfam" id="NF003877">
    <property type="entry name" value="PRK05427.1"/>
    <property type="match status" value="1"/>
</dbReference>
<evidence type="ECO:0000256" key="1">
    <source>
        <dbReference type="ARBA" id="ARBA00001936"/>
    </source>
</evidence>
<dbReference type="EMBL" id="LDTZ01000013">
    <property type="protein sequence ID" value="KNA93280.1"/>
    <property type="molecule type" value="Genomic_DNA"/>
</dbReference>
<reference evidence="9 10" key="1">
    <citation type="submission" date="2015-05" db="EMBL/GenBank/DDBJ databases">
        <title>Draft genome sequence of the bacterium Gordonia jacobaea a new member of the Gordonia genus.</title>
        <authorList>
            <person name="Jimenez-Galisteo G."/>
            <person name="Dominguez A."/>
            <person name="Munoz E."/>
            <person name="Vinas M."/>
        </authorList>
    </citation>
    <scope>NUCLEOTIDE SEQUENCE [LARGE SCALE GENOMIC DNA]</scope>
    <source>
        <strain evidence="10">mv1</strain>
    </source>
</reference>
<evidence type="ECO:0000313" key="9">
    <source>
        <dbReference type="EMBL" id="KNA93280.1"/>
    </source>
</evidence>
<dbReference type="InterPro" id="IPR038763">
    <property type="entry name" value="DHH_sf"/>
</dbReference>
<dbReference type="EC" id="3.6.1.1" evidence="2"/>
<dbReference type="PANTHER" id="PTHR12112">
    <property type="entry name" value="BNIP - RELATED"/>
    <property type="match status" value="1"/>
</dbReference>
<dbReference type="Proteomes" id="UP000037247">
    <property type="component" value="Unassembled WGS sequence"/>
</dbReference>
<comment type="catalytic activity">
    <reaction evidence="7">
        <text>diphosphate + H2O = 2 phosphate + H(+)</text>
        <dbReference type="Rhea" id="RHEA:24576"/>
        <dbReference type="ChEBI" id="CHEBI:15377"/>
        <dbReference type="ChEBI" id="CHEBI:15378"/>
        <dbReference type="ChEBI" id="CHEBI:33019"/>
        <dbReference type="ChEBI" id="CHEBI:43474"/>
        <dbReference type="EC" id="3.6.1.1"/>
    </reaction>
</comment>
<evidence type="ECO:0000313" key="10">
    <source>
        <dbReference type="Proteomes" id="UP000037247"/>
    </source>
</evidence>